<feature type="non-terminal residue" evidence="2">
    <location>
        <position position="96"/>
    </location>
</feature>
<proteinExistence type="predicted"/>
<dbReference type="InParanoid" id="A0A2P5F1N6"/>
<protein>
    <submittedName>
        <fullName evidence="2">Uncharacterized protein</fullName>
    </submittedName>
</protein>
<keyword evidence="3" id="KW-1185">Reference proteome</keyword>
<comment type="caution">
    <text evidence="2">The sequence shown here is derived from an EMBL/GenBank/DDBJ whole genome shotgun (WGS) entry which is preliminary data.</text>
</comment>
<gene>
    <name evidence="2" type="ORF">TorRG33x02_125370</name>
</gene>
<dbReference type="Proteomes" id="UP000237000">
    <property type="component" value="Unassembled WGS sequence"/>
</dbReference>
<reference evidence="3" key="1">
    <citation type="submission" date="2016-06" db="EMBL/GenBank/DDBJ databases">
        <title>Parallel loss of symbiosis genes in relatives of nitrogen-fixing non-legume Parasponia.</title>
        <authorList>
            <person name="Van Velzen R."/>
            <person name="Holmer R."/>
            <person name="Bu F."/>
            <person name="Rutten L."/>
            <person name="Van Zeijl A."/>
            <person name="Liu W."/>
            <person name="Santuari L."/>
            <person name="Cao Q."/>
            <person name="Sharma T."/>
            <person name="Shen D."/>
            <person name="Roswanjaya Y."/>
            <person name="Wardhani T."/>
            <person name="Kalhor M.S."/>
            <person name="Jansen J."/>
            <person name="Van den Hoogen J."/>
            <person name="Gungor B."/>
            <person name="Hartog M."/>
            <person name="Hontelez J."/>
            <person name="Verver J."/>
            <person name="Yang W.-C."/>
            <person name="Schijlen E."/>
            <person name="Repin R."/>
            <person name="Schilthuizen M."/>
            <person name="Schranz E."/>
            <person name="Heidstra R."/>
            <person name="Miyata K."/>
            <person name="Fedorova E."/>
            <person name="Kohlen W."/>
            <person name="Bisseling T."/>
            <person name="Smit S."/>
            <person name="Geurts R."/>
        </authorList>
    </citation>
    <scope>NUCLEOTIDE SEQUENCE [LARGE SCALE GENOMIC DNA]</scope>
    <source>
        <strain evidence="3">cv. RG33-2</strain>
    </source>
</reference>
<dbReference type="AlphaFoldDB" id="A0A2P5F1N6"/>
<accession>A0A2P5F1N6</accession>
<feature type="region of interest" description="Disordered" evidence="1">
    <location>
        <begin position="1"/>
        <end position="24"/>
    </location>
</feature>
<evidence type="ECO:0000313" key="3">
    <source>
        <dbReference type="Proteomes" id="UP000237000"/>
    </source>
</evidence>
<evidence type="ECO:0000313" key="2">
    <source>
        <dbReference type="EMBL" id="PON91706.1"/>
    </source>
</evidence>
<evidence type="ECO:0000256" key="1">
    <source>
        <dbReference type="SAM" id="MobiDB-lite"/>
    </source>
</evidence>
<organism evidence="2 3">
    <name type="scientific">Trema orientale</name>
    <name type="common">Charcoal tree</name>
    <name type="synonym">Celtis orientalis</name>
    <dbReference type="NCBI Taxonomy" id="63057"/>
    <lineage>
        <taxon>Eukaryota</taxon>
        <taxon>Viridiplantae</taxon>
        <taxon>Streptophyta</taxon>
        <taxon>Embryophyta</taxon>
        <taxon>Tracheophyta</taxon>
        <taxon>Spermatophyta</taxon>
        <taxon>Magnoliopsida</taxon>
        <taxon>eudicotyledons</taxon>
        <taxon>Gunneridae</taxon>
        <taxon>Pentapetalae</taxon>
        <taxon>rosids</taxon>
        <taxon>fabids</taxon>
        <taxon>Rosales</taxon>
        <taxon>Cannabaceae</taxon>
        <taxon>Trema</taxon>
    </lineage>
</organism>
<dbReference type="OrthoDB" id="1845088at2759"/>
<name>A0A2P5F1N6_TREOI</name>
<sequence length="96" mass="10072">MASPSTPSSSATTGPVSTSTPVSTMPLAPILPQAPLFAAPVLFQSLAPLSIKLDRTNYSFWRSQVLPAVRAHDLEGFLLGTVPCPPRFVDHTTGGP</sequence>
<dbReference type="EMBL" id="JXTC01000072">
    <property type="protein sequence ID" value="PON91706.1"/>
    <property type="molecule type" value="Genomic_DNA"/>
</dbReference>